<dbReference type="InterPro" id="IPR013889">
    <property type="entry name" value="Karyogamy_KAR9"/>
</dbReference>
<keyword evidence="4" id="KW-1185">Reference proteome</keyword>
<dbReference type="Pfam" id="PF08580">
    <property type="entry name" value="KAR9"/>
    <property type="match status" value="1"/>
</dbReference>
<dbReference type="eggNOG" id="ENOG502QRQ1">
    <property type="taxonomic scope" value="Eukaryota"/>
</dbReference>
<dbReference type="STRING" id="1071378.G0WGC9"/>
<dbReference type="GO" id="GO:0005816">
    <property type="term" value="C:spindle pole body"/>
    <property type="evidence" value="ECO:0007669"/>
    <property type="project" value="EnsemblFungi"/>
</dbReference>
<dbReference type="Proteomes" id="UP000000689">
    <property type="component" value="Chromosome 9"/>
</dbReference>
<evidence type="ECO:0008006" key="5">
    <source>
        <dbReference type="Google" id="ProtNLM"/>
    </source>
</evidence>
<evidence type="ECO:0000313" key="3">
    <source>
        <dbReference type="EMBL" id="CCD26840.1"/>
    </source>
</evidence>
<protein>
    <recommendedName>
        <fullName evidence="5">Karyogamy protein</fullName>
    </recommendedName>
</protein>
<dbReference type="GO" id="GO:0051293">
    <property type="term" value="P:establishment of spindle localization"/>
    <property type="evidence" value="ECO:0007669"/>
    <property type="project" value="EnsemblFungi"/>
</dbReference>
<reference evidence="3 4" key="1">
    <citation type="journal article" date="2011" name="Proc. Natl. Acad. Sci. U.S.A.">
        <title>Evolutionary erosion of yeast sex chromosomes by mating-type switching accidents.</title>
        <authorList>
            <person name="Gordon J.L."/>
            <person name="Armisen D."/>
            <person name="Proux-Wera E."/>
            <person name="Oheigeartaigh S.S."/>
            <person name="Byrne K.P."/>
            <person name="Wolfe K.H."/>
        </authorList>
    </citation>
    <scope>NUCLEOTIDE SEQUENCE [LARGE SCALE GENOMIC DNA]</scope>
    <source>
        <strain evidence="4">ATCC 10597 / BCRC 20456 / CBS 421 / NBRC 0211 / NRRL Y-12639</strain>
    </source>
</reference>
<evidence type="ECO:0000256" key="1">
    <source>
        <dbReference type="SAM" id="Coils"/>
    </source>
</evidence>
<dbReference type="GO" id="GO:0031578">
    <property type="term" value="P:mitotic spindle orientation checkpoint signaling"/>
    <property type="evidence" value="ECO:0007669"/>
    <property type="project" value="EnsemblFungi"/>
</dbReference>
<dbReference type="PANTHER" id="PTHR37271:SF1">
    <property type="entry name" value="KARYOGAMY PROTEIN KAR9"/>
    <property type="match status" value="1"/>
</dbReference>
<feature type="region of interest" description="Disordered" evidence="2">
    <location>
        <begin position="250"/>
        <end position="271"/>
    </location>
</feature>
<proteinExistence type="predicted"/>
<dbReference type="HOGENOM" id="CLU_016705_0_0_1"/>
<dbReference type="PANTHER" id="PTHR37271">
    <property type="entry name" value="KARYOGAMY PROTEIN KAR9"/>
    <property type="match status" value="1"/>
</dbReference>
<keyword evidence="1" id="KW-0175">Coiled coil</keyword>
<dbReference type="KEGG" id="ndi:NDAI_0I02720"/>
<sequence length="747" mass="84984">MDKEGILNDDNDDMIITAEVETSPEPSNIHLEARANEERNRPAPLPQNDRFRILDGSISVLSKINDITEATAVTLQFQLTSLRNMLVSLNTVTLPGLLPTDNLRTPGEVISYMNGLQQDQTTLSLLMDQVSKIEPSLSHILDILELKLTSSSDHPLEIDFNQLFDLIEACTTDKNMLVKKLHLLKQLRGTSLEFNEISKDHMDTLDELINKNIKECFQVQELKFSSPIRHTPTFTLNQLTKLLSTSGNHHSIRHVHGSPGKRLSSPLSSSSSLMMEPKIPIFTRIDEQLSDNFTTLKNRIPPIEKSLTEILPQRIEQFSLRESIDSIVSILLDFLQKKYERIMKNFKFLTNEIKELKYELIEKRWNALFINLNHELECIIDEVQSLINKLETNEFLTKDIEELFEKQLRQKSKTISKTFNIIYRAIEFSLLDAGIALKTNDLAQKWLEIGTKTDNLLLANFNKSRELSQYIEVRNNKNLSENGQNDNEDGATPEGNASIDSITDAIGNLSLNFEELSPGKKTRKKFGAVLLRKMNIRPADSEDESPTETNDNNPFFDMSSPVKTDNFLTSGTLTLNSVPNLPYDDNKNIVDDNVNSFEDIDTRIPSPTRSSVTRANVAHKVPQISARLSTVFEQAYSDNSQFSTPEQVLEVPQLSIQQLQLQKINYHSSRRSLIPRSINKIDVGVQNYLIASRKEKLSHTMDNSKEPFGLWTPSSRRRTELKQPTPLSELLCSVPRSRKASILERTR</sequence>
<dbReference type="GeneID" id="11493851"/>
<dbReference type="GO" id="GO:0005881">
    <property type="term" value="C:cytoplasmic microtubule"/>
    <property type="evidence" value="ECO:0007669"/>
    <property type="project" value="EnsemblFungi"/>
</dbReference>
<dbReference type="EMBL" id="HE580275">
    <property type="protein sequence ID" value="CCD26840.1"/>
    <property type="molecule type" value="Genomic_DNA"/>
</dbReference>
<gene>
    <name evidence="3" type="primary">NDAI0I02720</name>
    <name evidence="3" type="ordered locus">NDAI_0I02720</name>
</gene>
<dbReference type="RefSeq" id="XP_003672083.1">
    <property type="nucleotide sequence ID" value="XM_003672035.1"/>
</dbReference>
<dbReference type="GO" id="GO:0005634">
    <property type="term" value="C:nucleus"/>
    <property type="evidence" value="ECO:0007669"/>
    <property type="project" value="EnsemblFungi"/>
</dbReference>
<dbReference type="GO" id="GO:0000776">
    <property type="term" value="C:kinetochore"/>
    <property type="evidence" value="ECO:0007669"/>
    <property type="project" value="EnsemblFungi"/>
</dbReference>
<dbReference type="OMA" id="ENCTHES"/>
<dbReference type="OrthoDB" id="5559380at2759"/>
<dbReference type="GO" id="GO:0043332">
    <property type="term" value="C:mating projection tip"/>
    <property type="evidence" value="ECO:0007669"/>
    <property type="project" value="EnsemblFungi"/>
</dbReference>
<name>G0WGC9_NAUDC</name>
<feature type="coiled-coil region" evidence="1">
    <location>
        <begin position="332"/>
        <end position="393"/>
    </location>
</feature>
<feature type="region of interest" description="Disordered" evidence="2">
    <location>
        <begin position="478"/>
        <end position="499"/>
    </location>
</feature>
<dbReference type="GO" id="GO:0005938">
    <property type="term" value="C:cell cortex"/>
    <property type="evidence" value="ECO:0007669"/>
    <property type="project" value="EnsemblFungi"/>
</dbReference>
<evidence type="ECO:0000256" key="2">
    <source>
        <dbReference type="SAM" id="MobiDB-lite"/>
    </source>
</evidence>
<evidence type="ECO:0000313" key="4">
    <source>
        <dbReference type="Proteomes" id="UP000000689"/>
    </source>
</evidence>
<accession>G0WGC9</accession>
<organism evidence="3 4">
    <name type="scientific">Naumovozyma dairenensis (strain ATCC 10597 / BCRC 20456 / CBS 421 / NBRC 0211 / NRRL Y-12639)</name>
    <name type="common">Saccharomyces dairenensis</name>
    <dbReference type="NCBI Taxonomy" id="1071378"/>
    <lineage>
        <taxon>Eukaryota</taxon>
        <taxon>Fungi</taxon>
        <taxon>Dikarya</taxon>
        <taxon>Ascomycota</taxon>
        <taxon>Saccharomycotina</taxon>
        <taxon>Saccharomycetes</taxon>
        <taxon>Saccharomycetales</taxon>
        <taxon>Saccharomycetaceae</taxon>
        <taxon>Naumovozyma</taxon>
    </lineage>
</organism>
<dbReference type="GO" id="GO:0030473">
    <property type="term" value="P:nuclear migration along microtubule"/>
    <property type="evidence" value="ECO:0007669"/>
    <property type="project" value="EnsemblFungi"/>
</dbReference>
<dbReference type="AlphaFoldDB" id="G0WGC9"/>